<evidence type="ECO:0000256" key="7">
    <source>
        <dbReference type="SAM" id="Phobius"/>
    </source>
</evidence>
<name>S3BYQ6_9BURK</name>
<dbReference type="HOGENOM" id="CLU_037945_9_1_4"/>
<dbReference type="EMBL" id="ATCF01000017">
    <property type="protein sequence ID" value="EPD99182.1"/>
    <property type="molecule type" value="Genomic_DNA"/>
</dbReference>
<dbReference type="InterPro" id="IPR023408">
    <property type="entry name" value="MscS_beta-dom_sf"/>
</dbReference>
<evidence type="ECO:0000313" key="10">
    <source>
        <dbReference type="EMBL" id="EPD99182.1"/>
    </source>
</evidence>
<feature type="domain" description="Mechanosensitive ion channel MscS" evidence="8">
    <location>
        <begin position="306"/>
        <end position="371"/>
    </location>
</feature>
<feature type="transmembrane region" description="Helical" evidence="7">
    <location>
        <begin position="260"/>
        <end position="279"/>
    </location>
</feature>
<evidence type="ECO:0008006" key="12">
    <source>
        <dbReference type="Google" id="ProtNLM"/>
    </source>
</evidence>
<keyword evidence="5 7" id="KW-1133">Transmembrane helix</keyword>
<comment type="subcellular location">
    <subcellularLocation>
        <location evidence="1">Cell membrane</location>
        <topology evidence="1">Multi-pass membrane protein</topology>
    </subcellularLocation>
</comment>
<evidence type="ECO:0000256" key="5">
    <source>
        <dbReference type="ARBA" id="ARBA00022989"/>
    </source>
</evidence>
<dbReference type="InterPro" id="IPR011066">
    <property type="entry name" value="MscS_channel_C_sf"/>
</dbReference>
<dbReference type="InterPro" id="IPR052702">
    <property type="entry name" value="MscS-like_channel"/>
</dbReference>
<dbReference type="AlphaFoldDB" id="S3BYQ6"/>
<evidence type="ECO:0000256" key="6">
    <source>
        <dbReference type="ARBA" id="ARBA00023136"/>
    </source>
</evidence>
<comment type="caution">
    <text evidence="10">The sequence shown here is derived from an EMBL/GenBank/DDBJ whole genome shotgun (WGS) entry which is preliminary data.</text>
</comment>
<dbReference type="PANTHER" id="PTHR30347:SF1">
    <property type="entry name" value="MECHANOSENSITIVE CHANNEL MSCK"/>
    <property type="match status" value="1"/>
</dbReference>
<dbReference type="Gene3D" id="1.10.287.1260">
    <property type="match status" value="1"/>
</dbReference>
<accession>S3BYQ6</accession>
<comment type="similarity">
    <text evidence="2">Belongs to the MscS (TC 1.A.23) family.</text>
</comment>
<keyword evidence="11" id="KW-1185">Reference proteome</keyword>
<keyword evidence="3" id="KW-1003">Cell membrane</keyword>
<feature type="transmembrane region" description="Helical" evidence="7">
    <location>
        <begin position="181"/>
        <end position="199"/>
    </location>
</feature>
<feature type="transmembrane region" description="Helical" evidence="7">
    <location>
        <begin position="219"/>
        <end position="239"/>
    </location>
</feature>
<dbReference type="SUPFAM" id="SSF82689">
    <property type="entry name" value="Mechanosensitive channel protein MscS (YggB), C-terminal domain"/>
    <property type="match status" value="1"/>
</dbReference>
<dbReference type="Gene3D" id="3.30.70.100">
    <property type="match status" value="1"/>
</dbReference>
<dbReference type="eggNOG" id="COG3264">
    <property type="taxonomic scope" value="Bacteria"/>
</dbReference>
<feature type="transmembrane region" description="Helical" evidence="7">
    <location>
        <begin position="62"/>
        <end position="80"/>
    </location>
</feature>
<protein>
    <recommendedName>
        <fullName evidence="12">Mechanosensitive ion channel</fullName>
    </recommendedName>
</protein>
<feature type="transmembrane region" description="Helical" evidence="7">
    <location>
        <begin position="285"/>
        <end position="303"/>
    </location>
</feature>
<dbReference type="PANTHER" id="PTHR30347">
    <property type="entry name" value="POTASSIUM CHANNEL RELATED"/>
    <property type="match status" value="1"/>
</dbReference>
<feature type="transmembrane region" description="Helical" evidence="7">
    <location>
        <begin position="147"/>
        <end position="169"/>
    </location>
</feature>
<keyword evidence="6 7" id="KW-0472">Membrane</keyword>
<dbReference type="SUPFAM" id="SSF50182">
    <property type="entry name" value="Sm-like ribonucleoproteins"/>
    <property type="match status" value="1"/>
</dbReference>
<proteinExistence type="inferred from homology"/>
<dbReference type="InterPro" id="IPR010920">
    <property type="entry name" value="LSM_dom_sf"/>
</dbReference>
<dbReference type="Pfam" id="PF00924">
    <property type="entry name" value="MS_channel_2nd"/>
    <property type="match status" value="1"/>
</dbReference>
<evidence type="ECO:0000259" key="9">
    <source>
        <dbReference type="Pfam" id="PF21082"/>
    </source>
</evidence>
<dbReference type="PATRIC" id="fig|1203554.3.peg.1273"/>
<feature type="transmembrane region" description="Helical" evidence="7">
    <location>
        <begin position="114"/>
        <end position="135"/>
    </location>
</feature>
<dbReference type="Gene3D" id="2.30.30.60">
    <property type="match status" value="1"/>
</dbReference>
<evidence type="ECO:0000256" key="2">
    <source>
        <dbReference type="ARBA" id="ARBA00008017"/>
    </source>
</evidence>
<evidence type="ECO:0000256" key="1">
    <source>
        <dbReference type="ARBA" id="ARBA00004651"/>
    </source>
</evidence>
<organism evidence="10 11">
    <name type="scientific">Sutterella wadsworthensis HGA0223</name>
    <dbReference type="NCBI Taxonomy" id="1203554"/>
    <lineage>
        <taxon>Bacteria</taxon>
        <taxon>Pseudomonadati</taxon>
        <taxon>Pseudomonadota</taxon>
        <taxon>Betaproteobacteria</taxon>
        <taxon>Burkholderiales</taxon>
        <taxon>Sutterellaceae</taxon>
        <taxon>Sutterella</taxon>
    </lineage>
</organism>
<evidence type="ECO:0000259" key="8">
    <source>
        <dbReference type="Pfam" id="PF00924"/>
    </source>
</evidence>
<dbReference type="GO" id="GO:0005886">
    <property type="term" value="C:plasma membrane"/>
    <property type="evidence" value="ECO:0007669"/>
    <property type="project" value="UniProtKB-SubCell"/>
</dbReference>
<evidence type="ECO:0000256" key="3">
    <source>
        <dbReference type="ARBA" id="ARBA00022475"/>
    </source>
</evidence>
<dbReference type="RefSeq" id="WP_016474471.1">
    <property type="nucleotide sequence ID" value="NZ_KE150480.1"/>
</dbReference>
<dbReference type="InterPro" id="IPR011014">
    <property type="entry name" value="MscS_channel_TM-2"/>
</dbReference>
<evidence type="ECO:0000256" key="4">
    <source>
        <dbReference type="ARBA" id="ARBA00022692"/>
    </source>
</evidence>
<keyword evidence="4 7" id="KW-0812">Transmembrane</keyword>
<reference evidence="10 11" key="1">
    <citation type="submission" date="2013-04" db="EMBL/GenBank/DDBJ databases">
        <title>The Genome Sequence of Sutterella wadsworthensis HGA0223.</title>
        <authorList>
            <consortium name="The Broad Institute Genomics Platform"/>
            <person name="Earl A."/>
            <person name="Ward D."/>
            <person name="Feldgarden M."/>
            <person name="Gevers D."/>
            <person name="Schmidt T.M."/>
            <person name="Dover J."/>
            <person name="Dai D."/>
            <person name="Walker B."/>
            <person name="Young S."/>
            <person name="Zeng Q."/>
            <person name="Gargeya S."/>
            <person name="Fitzgerald M."/>
            <person name="Haas B."/>
            <person name="Abouelleil A."/>
            <person name="Allen A.W."/>
            <person name="Alvarado L."/>
            <person name="Arachchi H.M."/>
            <person name="Berlin A.M."/>
            <person name="Chapman S.B."/>
            <person name="Gainer-Dewar J."/>
            <person name="Goldberg J."/>
            <person name="Griggs A."/>
            <person name="Gujja S."/>
            <person name="Hansen M."/>
            <person name="Howarth C."/>
            <person name="Imamovic A."/>
            <person name="Ireland A."/>
            <person name="Larimer J."/>
            <person name="McCowan C."/>
            <person name="Murphy C."/>
            <person name="Pearson M."/>
            <person name="Poon T.W."/>
            <person name="Priest M."/>
            <person name="Roberts A."/>
            <person name="Saif S."/>
            <person name="Shea T."/>
            <person name="Sisk P."/>
            <person name="Sykes S."/>
            <person name="Wortman J."/>
            <person name="Nusbaum C."/>
            <person name="Birren B."/>
        </authorList>
    </citation>
    <scope>NUCLEOTIDE SEQUENCE [LARGE SCALE GENOMIC DNA]</scope>
    <source>
        <strain evidence="10 11">HGA0223</strain>
    </source>
</reference>
<gene>
    <name evidence="10" type="ORF">HMPREF1476_01219</name>
</gene>
<dbReference type="Proteomes" id="UP000014400">
    <property type="component" value="Unassembled WGS sequence"/>
</dbReference>
<dbReference type="GO" id="GO:0008381">
    <property type="term" value="F:mechanosensitive monoatomic ion channel activity"/>
    <property type="evidence" value="ECO:0007669"/>
    <property type="project" value="UniProtKB-ARBA"/>
</dbReference>
<sequence length="495" mass="53704">MTTHTEAAEAMAEEAADHLQAAANAPSPDEGLSAAADAVIDTTHWFTRFFETLTAGMTWSSLLLQIFAVICAFILGWWGSRAFTEWLEKRRPSADDLGVVNHIKHLAYGLLENVSFGLIAGSSLALAAWLIVTLGDEPSRSLVICRIFYSIFYAFSVLSVVMAFVQASIGRSIITRGVQRAVTVIFWCFAVLQFFGVLSDLVDYLDALRIPIGKGDMTVWKAFMAVISVLLTLAVANWISAIINQFIQGAQNLTPNLKVVLSRIVTVLFLILAVIIGLGTVGIDLTILSVFGGALGVGLGFGLQKIASNYVSGFIILLDKSIKIGDLVTVGGFRGKVVEINTRFTVVRSLDGIENIVPNEAFVTSAVLNHSYTDEANTQYVAVTIDFNADVDRALAVMLEEVSRDRPRIVKGRKPWAYVDSFGDSGINLKAAFWLADPVNGSVGIKTAITLDIVRRFREEGIRIPYNRLEVVMLDPHADDDAPADVQPKGSSAAV</sequence>
<evidence type="ECO:0000313" key="11">
    <source>
        <dbReference type="Proteomes" id="UP000014400"/>
    </source>
</evidence>
<dbReference type="Pfam" id="PF21082">
    <property type="entry name" value="MS_channel_3rd"/>
    <property type="match status" value="1"/>
</dbReference>
<dbReference type="InterPro" id="IPR006685">
    <property type="entry name" value="MscS_channel_2nd"/>
</dbReference>
<feature type="domain" description="Mechanosensitive ion channel MscS C-terminal" evidence="9">
    <location>
        <begin position="382"/>
        <end position="464"/>
    </location>
</feature>
<dbReference type="SUPFAM" id="SSF82861">
    <property type="entry name" value="Mechanosensitive channel protein MscS (YggB), transmembrane region"/>
    <property type="match status" value="1"/>
</dbReference>
<dbReference type="InterPro" id="IPR049278">
    <property type="entry name" value="MS_channel_C"/>
</dbReference>